<reference evidence="2" key="1">
    <citation type="submission" date="2023-07" db="EMBL/GenBank/DDBJ databases">
        <title>draft genome sequence of fig (Ficus carica).</title>
        <authorList>
            <person name="Takahashi T."/>
            <person name="Nishimura K."/>
        </authorList>
    </citation>
    <scope>NUCLEOTIDE SEQUENCE</scope>
</reference>
<dbReference type="AlphaFoldDB" id="A0AA87YXN2"/>
<evidence type="ECO:0000313" key="2">
    <source>
        <dbReference type="EMBL" id="GMN24332.1"/>
    </source>
</evidence>
<feature type="region of interest" description="Disordered" evidence="1">
    <location>
        <begin position="1"/>
        <end position="33"/>
    </location>
</feature>
<gene>
    <name evidence="2" type="ORF">TIFTF001_000524</name>
</gene>
<evidence type="ECO:0000256" key="1">
    <source>
        <dbReference type="SAM" id="MobiDB-lite"/>
    </source>
</evidence>
<proteinExistence type="predicted"/>
<feature type="compositionally biased region" description="Basic residues" evidence="1">
    <location>
        <begin position="1"/>
        <end position="14"/>
    </location>
</feature>
<comment type="caution">
    <text evidence="2">The sequence shown here is derived from an EMBL/GenBank/DDBJ whole genome shotgun (WGS) entry which is preliminary data.</text>
</comment>
<name>A0AA87YXN2_FICCA</name>
<dbReference type="EMBL" id="BTGU01000001">
    <property type="protein sequence ID" value="GMN24332.1"/>
    <property type="molecule type" value="Genomic_DNA"/>
</dbReference>
<evidence type="ECO:0000313" key="3">
    <source>
        <dbReference type="Proteomes" id="UP001187192"/>
    </source>
</evidence>
<protein>
    <submittedName>
        <fullName evidence="2">Uncharacterized protein</fullName>
    </submittedName>
</protein>
<sequence length="53" mass="6055">MAPVRGSKKRKKAEKKPEENASYASGSSEKEGPLDWWDEFLRRTNGLLVLFCI</sequence>
<keyword evidence="3" id="KW-1185">Reference proteome</keyword>
<organism evidence="2 3">
    <name type="scientific">Ficus carica</name>
    <name type="common">Common fig</name>
    <dbReference type="NCBI Taxonomy" id="3494"/>
    <lineage>
        <taxon>Eukaryota</taxon>
        <taxon>Viridiplantae</taxon>
        <taxon>Streptophyta</taxon>
        <taxon>Embryophyta</taxon>
        <taxon>Tracheophyta</taxon>
        <taxon>Spermatophyta</taxon>
        <taxon>Magnoliopsida</taxon>
        <taxon>eudicotyledons</taxon>
        <taxon>Gunneridae</taxon>
        <taxon>Pentapetalae</taxon>
        <taxon>rosids</taxon>
        <taxon>fabids</taxon>
        <taxon>Rosales</taxon>
        <taxon>Moraceae</taxon>
        <taxon>Ficeae</taxon>
        <taxon>Ficus</taxon>
    </lineage>
</organism>
<dbReference type="Proteomes" id="UP001187192">
    <property type="component" value="Unassembled WGS sequence"/>
</dbReference>
<accession>A0AA87YXN2</accession>